<organism evidence="13 14">
    <name type="scientific">Tessaracoccus oleiagri</name>
    <dbReference type="NCBI Taxonomy" id="686624"/>
    <lineage>
        <taxon>Bacteria</taxon>
        <taxon>Bacillati</taxon>
        <taxon>Actinomycetota</taxon>
        <taxon>Actinomycetes</taxon>
        <taxon>Propionibacteriales</taxon>
        <taxon>Propionibacteriaceae</taxon>
        <taxon>Tessaracoccus</taxon>
    </lineage>
</organism>
<feature type="compositionally biased region" description="Acidic residues" evidence="10">
    <location>
        <begin position="322"/>
        <end position="332"/>
    </location>
</feature>
<dbReference type="GO" id="GO:0022857">
    <property type="term" value="F:transmembrane transporter activity"/>
    <property type="evidence" value="ECO:0007669"/>
    <property type="project" value="UniProtKB-ARBA"/>
</dbReference>
<dbReference type="EMBL" id="FNGP01000001">
    <property type="protein sequence ID" value="SDL14220.1"/>
    <property type="molecule type" value="Genomic_DNA"/>
</dbReference>
<dbReference type="Proteomes" id="UP000199475">
    <property type="component" value="Unassembled WGS sequence"/>
</dbReference>
<dbReference type="PROSITE" id="PS00211">
    <property type="entry name" value="ABC_TRANSPORTER_1"/>
    <property type="match status" value="1"/>
</dbReference>
<feature type="transmembrane region" description="Helical" evidence="11">
    <location>
        <begin position="1012"/>
        <end position="1041"/>
    </location>
</feature>
<dbReference type="InterPro" id="IPR017911">
    <property type="entry name" value="MacB-like_ATP-bd"/>
</dbReference>
<reference evidence="13 14" key="1">
    <citation type="submission" date="2016-10" db="EMBL/GenBank/DDBJ databases">
        <authorList>
            <person name="de Groot N.N."/>
        </authorList>
    </citation>
    <scope>NUCLEOTIDE SEQUENCE [LARGE SCALE GENOMIC DNA]</scope>
    <source>
        <strain evidence="13 14">CGMCC 1.9159</strain>
    </source>
</reference>
<comment type="similarity">
    <text evidence="9">Belongs to the ABC transporter superfamily. Macrolide exporter (TC 3.A.1.122) family.</text>
</comment>
<feature type="domain" description="ABC transporter" evidence="12">
    <location>
        <begin position="2"/>
        <end position="240"/>
    </location>
</feature>
<keyword evidence="5" id="KW-0547">Nucleotide-binding</keyword>
<dbReference type="SMART" id="SM00382">
    <property type="entry name" value="AAA"/>
    <property type="match status" value="1"/>
</dbReference>
<proteinExistence type="inferred from homology"/>
<accession>A0A1G9HMQ6</accession>
<dbReference type="Pfam" id="PF02687">
    <property type="entry name" value="FtsX"/>
    <property type="match status" value="1"/>
</dbReference>
<keyword evidence="6" id="KW-0067">ATP-binding</keyword>
<dbReference type="RefSeq" id="WP_093248497.1">
    <property type="nucleotide sequence ID" value="NZ_FNGP01000001.1"/>
</dbReference>
<dbReference type="STRING" id="686624.SAMN04488242_0415"/>
<dbReference type="GO" id="GO:0098796">
    <property type="term" value="C:membrane protein complex"/>
    <property type="evidence" value="ECO:0007669"/>
    <property type="project" value="UniProtKB-ARBA"/>
</dbReference>
<dbReference type="FunFam" id="3.40.50.300:FF:000032">
    <property type="entry name" value="Export ABC transporter ATP-binding protein"/>
    <property type="match status" value="1"/>
</dbReference>
<evidence type="ECO:0000259" key="12">
    <source>
        <dbReference type="PROSITE" id="PS50893"/>
    </source>
</evidence>
<dbReference type="InterPro" id="IPR027417">
    <property type="entry name" value="P-loop_NTPase"/>
</dbReference>
<dbReference type="GO" id="GO:0016887">
    <property type="term" value="F:ATP hydrolysis activity"/>
    <property type="evidence" value="ECO:0007669"/>
    <property type="project" value="InterPro"/>
</dbReference>
<comment type="subcellular location">
    <subcellularLocation>
        <location evidence="1">Cell inner membrane</location>
        <topology evidence="1">Multi-pass membrane protein</topology>
    </subcellularLocation>
</comment>
<feature type="region of interest" description="Disordered" evidence="10">
    <location>
        <begin position="686"/>
        <end position="708"/>
    </location>
</feature>
<sequence>MLQLLSVRKSYTTGSFTQTALDDVSIAFRDNEFVAILGPSGSGKTTLLNIVGGLDHYDSGDVIIDGVSTREYRDRDWDAYRNNRIGFVFQSYNLIPHQSVLANVELALTLAGVSRAARRAKAMAALTDVGLAEHAHKLPNQLSGGQMQRVAIARALINDPEILLADEPTGALDSTTSVHVMDLLTQIARDRLVIMVTHNPDLAAQYATRTVALSDGAVVQDTDPYWPAEVPDEGDGLRRTAMSFLTAIGLSFTNLMTKKGRTLMTAFAGSIGIVGIAAILALANGVGLYIKDIEEETLSMYPLSIQAQGIDMTALLTGGGGDDSEPAGDDDPGGGPVREVPMLNRVFSGVNTNDLTSLKRYLDFGGGGIDEYTNAIEYSYDVTPQIYRRDVSDGVRQVNPDTTFNSIGFGASPDAGGPFASQLGGDSFEELMDDLSLVEEQYDVVAGDWPQGPDELVVVLSSRGGIGDYALYTLGLRDAAELDRMVQQLRDGEELTEPAPAGTYDYDEILGVTFSLVHAADYYTYDDAYDIWTDRRSDPAYLRGLVEEGEELRVAGIVKPKEDASATALNPGIYYDPSLTHHVMEVAADSTIVKDQLGERSRNVFTGKSFGDDDPEIQDFDLSSLVTIDESAIAGAFSVDESMLTIDPSGFDLAMPDIALDPSLMPALDLSSLAGSLDLSDVLVLPEPAPAEPQPSPSPSPIPDVDPDEAAAALGGLMTAYADYVEAQGLDPAQFADNFNQFVASEEGSAALVAVEDLDMVQGYLDFSVGDGLDPLDVTGNLQPFLDSLAPAPQQVVPDTATTRFAEDYLRFADDYSLDPLNVADNLPLFLGSPEGQSALADTGIRLDFAPVERQLQAAITDYMGQVMAVYTEQLSGQVADALQAQVGAAMESTMSQLAATLPSAMRVDEAALQEAFQFNLDPQELTQLLVAMSAAEQNSYERNLRTLGYADPDSPSRIDLYPVDFEGKEHITDLLNAYNEDQRASGNDDRVITWTDIVGALMSSVTDIINMISYVLIAFVAISLVVSSIMIGIITYVSVLERRKEIGILRAVGASKGDIARVFNAETLIVGFVAGVMGILITLLLTIPANAIVESRFDVANVAVLPWQAAVILVFISMGLSFLAGLIPSSAASRKDPVEALRSE</sequence>
<keyword evidence="2" id="KW-0813">Transport</keyword>
<evidence type="ECO:0000256" key="5">
    <source>
        <dbReference type="ARBA" id="ARBA00022741"/>
    </source>
</evidence>
<dbReference type="GO" id="GO:0005524">
    <property type="term" value="F:ATP binding"/>
    <property type="evidence" value="ECO:0007669"/>
    <property type="project" value="UniProtKB-KW"/>
</dbReference>
<dbReference type="InterPro" id="IPR003838">
    <property type="entry name" value="ABC3_permease_C"/>
</dbReference>
<evidence type="ECO:0000256" key="8">
    <source>
        <dbReference type="ARBA" id="ARBA00023136"/>
    </source>
</evidence>
<dbReference type="GO" id="GO:0005886">
    <property type="term" value="C:plasma membrane"/>
    <property type="evidence" value="ECO:0007669"/>
    <property type="project" value="UniProtKB-SubCell"/>
</dbReference>
<evidence type="ECO:0000256" key="7">
    <source>
        <dbReference type="ARBA" id="ARBA00022989"/>
    </source>
</evidence>
<keyword evidence="3" id="KW-1003">Cell membrane</keyword>
<feature type="transmembrane region" description="Helical" evidence="11">
    <location>
        <begin position="266"/>
        <end position="290"/>
    </location>
</feature>
<evidence type="ECO:0000256" key="9">
    <source>
        <dbReference type="ARBA" id="ARBA00038388"/>
    </source>
</evidence>
<evidence type="ECO:0000256" key="3">
    <source>
        <dbReference type="ARBA" id="ARBA00022475"/>
    </source>
</evidence>
<gene>
    <name evidence="13" type="ORF">SAMN04488242_0415</name>
</gene>
<dbReference type="PROSITE" id="PS50893">
    <property type="entry name" value="ABC_TRANSPORTER_2"/>
    <property type="match status" value="1"/>
</dbReference>
<evidence type="ECO:0000256" key="4">
    <source>
        <dbReference type="ARBA" id="ARBA00022692"/>
    </source>
</evidence>
<dbReference type="InterPro" id="IPR003439">
    <property type="entry name" value="ABC_transporter-like_ATP-bd"/>
</dbReference>
<dbReference type="PANTHER" id="PTHR42798">
    <property type="entry name" value="LIPOPROTEIN-RELEASING SYSTEM ATP-BINDING PROTEIN LOLD"/>
    <property type="match status" value="1"/>
</dbReference>
<keyword evidence="13" id="KW-0449">Lipoprotein</keyword>
<dbReference type="InterPro" id="IPR003593">
    <property type="entry name" value="AAA+_ATPase"/>
</dbReference>
<keyword evidence="7 11" id="KW-1133">Transmembrane helix</keyword>
<dbReference type="PANTHER" id="PTHR42798:SF6">
    <property type="entry name" value="CELL DIVISION ATP-BINDING PROTEIN FTSE"/>
    <property type="match status" value="1"/>
</dbReference>
<evidence type="ECO:0000313" key="14">
    <source>
        <dbReference type="Proteomes" id="UP000199475"/>
    </source>
</evidence>
<evidence type="ECO:0000256" key="2">
    <source>
        <dbReference type="ARBA" id="ARBA00022448"/>
    </source>
</evidence>
<evidence type="ECO:0000256" key="1">
    <source>
        <dbReference type="ARBA" id="ARBA00004429"/>
    </source>
</evidence>
<dbReference type="Pfam" id="PF00005">
    <property type="entry name" value="ABC_tran"/>
    <property type="match status" value="1"/>
</dbReference>
<evidence type="ECO:0000313" key="13">
    <source>
        <dbReference type="EMBL" id="SDL14220.1"/>
    </source>
</evidence>
<evidence type="ECO:0000256" key="11">
    <source>
        <dbReference type="SAM" id="Phobius"/>
    </source>
</evidence>
<dbReference type="AlphaFoldDB" id="A0A1G9HMQ6"/>
<feature type="compositionally biased region" description="Pro residues" evidence="10">
    <location>
        <begin position="687"/>
        <end position="704"/>
    </location>
</feature>
<feature type="transmembrane region" description="Helical" evidence="11">
    <location>
        <begin position="1069"/>
        <end position="1088"/>
    </location>
</feature>
<dbReference type="Gene3D" id="3.40.50.300">
    <property type="entry name" value="P-loop containing nucleotide triphosphate hydrolases"/>
    <property type="match status" value="1"/>
</dbReference>
<dbReference type="InterPro" id="IPR017871">
    <property type="entry name" value="ABC_transporter-like_CS"/>
</dbReference>
<keyword evidence="4 11" id="KW-0812">Transmembrane</keyword>
<dbReference type="SUPFAM" id="SSF52540">
    <property type="entry name" value="P-loop containing nucleoside triphosphate hydrolases"/>
    <property type="match status" value="1"/>
</dbReference>
<keyword evidence="14" id="KW-1185">Reference proteome</keyword>
<protein>
    <submittedName>
        <fullName evidence="13">ABC-type lipoprotein export system, ATPase component</fullName>
    </submittedName>
</protein>
<evidence type="ECO:0000256" key="10">
    <source>
        <dbReference type="SAM" id="MobiDB-lite"/>
    </source>
</evidence>
<feature type="transmembrane region" description="Helical" evidence="11">
    <location>
        <begin position="1108"/>
        <end position="1128"/>
    </location>
</feature>
<feature type="region of interest" description="Disordered" evidence="10">
    <location>
        <begin position="317"/>
        <end position="338"/>
    </location>
</feature>
<name>A0A1G9HMQ6_9ACTN</name>
<evidence type="ECO:0000256" key="6">
    <source>
        <dbReference type="ARBA" id="ARBA00022840"/>
    </source>
</evidence>
<dbReference type="OrthoDB" id="2079174at2"/>
<dbReference type="CDD" id="cd03255">
    <property type="entry name" value="ABC_MJ0796_LolCDE_FtsE"/>
    <property type="match status" value="1"/>
</dbReference>
<keyword evidence="8 11" id="KW-0472">Membrane</keyword>